<evidence type="ECO:0000313" key="2">
    <source>
        <dbReference type="EMBL" id="QDP19125.1"/>
    </source>
</evidence>
<keyword evidence="1" id="KW-0812">Transmembrane</keyword>
<dbReference type="AlphaFoldDB" id="A0A516IQC5"/>
<evidence type="ECO:0000313" key="3">
    <source>
        <dbReference type="Proteomes" id="UP000321857"/>
    </source>
</evidence>
<proteinExistence type="predicted"/>
<evidence type="ECO:0008006" key="4">
    <source>
        <dbReference type="Google" id="ProtNLM"/>
    </source>
</evidence>
<reference evidence="2 3" key="1">
    <citation type="submission" date="2019-07" db="EMBL/GenBank/DDBJ databases">
        <title>Sphingomonas AE3 Genome sequencing and assembly.</title>
        <authorList>
            <person name="Kim H."/>
        </authorList>
    </citation>
    <scope>NUCLEOTIDE SEQUENCE [LARGE SCALE GENOMIC DNA]</scope>
    <source>
        <strain evidence="2 3">AE3</strain>
    </source>
</reference>
<feature type="transmembrane region" description="Helical" evidence="1">
    <location>
        <begin position="197"/>
        <end position="216"/>
    </location>
</feature>
<feature type="transmembrane region" description="Helical" evidence="1">
    <location>
        <begin position="12"/>
        <end position="34"/>
    </location>
</feature>
<sequence>MGVRATLRRYHIWLGWLVAIPFLFWTVSGLVMVAKPIEEVRGTNLIAEPKPLTVDPRFVVPDTAGLPVSAMALEARAGGPLWKLSFDDGKSRLADPMTGRLLPPIGAADAAREVMSRYTGKASVADVSRVATDSPPIELRRAMDGWRVRLDDDTHFYVDAGSGEIIARRTSWWRIYDFMWGLHIMDLQGRTDTNNPWVVSFGMLSLLMVLLALILLPLTIRRKNDNGNGTGSRAKPS</sequence>
<evidence type="ECO:0000256" key="1">
    <source>
        <dbReference type="SAM" id="Phobius"/>
    </source>
</evidence>
<name>A0A516IQC5_9SPHN</name>
<gene>
    <name evidence="2" type="ORF">FMM02_03590</name>
</gene>
<organism evidence="2 3">
    <name type="scientific">Sphingomonas xanthus</name>
    <dbReference type="NCBI Taxonomy" id="2594473"/>
    <lineage>
        <taxon>Bacteria</taxon>
        <taxon>Pseudomonadati</taxon>
        <taxon>Pseudomonadota</taxon>
        <taxon>Alphaproteobacteria</taxon>
        <taxon>Sphingomonadales</taxon>
        <taxon>Sphingomonadaceae</taxon>
        <taxon>Sphingomonas</taxon>
    </lineage>
</organism>
<dbReference type="EMBL" id="CP041659">
    <property type="protein sequence ID" value="QDP19125.1"/>
    <property type="molecule type" value="Genomic_DNA"/>
</dbReference>
<protein>
    <recommendedName>
        <fullName evidence="4">PepSY domain-containing protein</fullName>
    </recommendedName>
</protein>
<dbReference type="OrthoDB" id="9806195at2"/>
<keyword evidence="1" id="KW-0472">Membrane</keyword>
<accession>A0A516IQC5</accession>
<keyword evidence="3" id="KW-1185">Reference proteome</keyword>
<dbReference type="KEGG" id="sxa:FMM02_03590"/>
<keyword evidence="1" id="KW-1133">Transmembrane helix</keyword>
<dbReference type="Proteomes" id="UP000321857">
    <property type="component" value="Chromosome"/>
</dbReference>